<accession>A0A2T1E2C3</accession>
<evidence type="ECO:0000256" key="14">
    <source>
        <dbReference type="HAMAP-Rule" id="MF_00052"/>
    </source>
</evidence>
<evidence type="ECO:0000256" key="8">
    <source>
        <dbReference type="ARBA" id="ARBA00022490"/>
    </source>
</evidence>
<keyword evidence="20" id="KW-1185">Reference proteome</keyword>
<gene>
    <name evidence="14" type="primary">rnhB</name>
    <name evidence="19" type="ORF">C7B82_18465</name>
</gene>
<evidence type="ECO:0000313" key="20">
    <source>
        <dbReference type="Proteomes" id="UP000239576"/>
    </source>
</evidence>
<feature type="binding site" evidence="14 15">
    <location>
        <position position="34"/>
    </location>
    <ligand>
        <name>a divalent metal cation</name>
        <dbReference type="ChEBI" id="CHEBI:60240"/>
    </ligand>
</feature>
<evidence type="ECO:0000256" key="4">
    <source>
        <dbReference type="ARBA" id="ARBA00004496"/>
    </source>
</evidence>
<sequence length="219" mass="23695">MLTTTPEEKPQAHQLDLPGGLQAYPPTTLVAGVDEVGRGALFGPVVAAAVILAADAVPTLAAAGVTDSKLLSAERRLMLAEQIRAGALAYQVCYASVWEIDRLNILQASLLAMKRAVVKLSLTPDLCLVDGNQRIPGLVLPQQTLVKGDQRSLAIASASILAKVWRDALITRLAVKYPQYNLAANKGYGTPFHRTALQVHGPSRWHRRSFSPCRRTLER</sequence>
<keyword evidence="12 14" id="KW-0378">Hydrolase</keyword>
<dbReference type="EMBL" id="PVWK01000099">
    <property type="protein sequence ID" value="PSB26895.1"/>
    <property type="molecule type" value="Genomic_DNA"/>
</dbReference>
<dbReference type="GO" id="GO:0005737">
    <property type="term" value="C:cytoplasm"/>
    <property type="evidence" value="ECO:0007669"/>
    <property type="project" value="UniProtKB-SubCell"/>
</dbReference>
<dbReference type="SUPFAM" id="SSF53098">
    <property type="entry name" value="Ribonuclease H-like"/>
    <property type="match status" value="1"/>
</dbReference>
<dbReference type="InterPro" id="IPR024567">
    <property type="entry name" value="RNase_HII/HIII_dom"/>
</dbReference>
<dbReference type="NCBIfam" id="NF010537">
    <property type="entry name" value="PRK13925.1"/>
    <property type="match status" value="1"/>
</dbReference>
<dbReference type="Proteomes" id="UP000239576">
    <property type="component" value="Unassembled WGS sequence"/>
</dbReference>
<evidence type="ECO:0000256" key="3">
    <source>
        <dbReference type="ARBA" id="ARBA00004065"/>
    </source>
</evidence>
<dbReference type="InterPro" id="IPR022898">
    <property type="entry name" value="RNase_HII"/>
</dbReference>
<dbReference type="OrthoDB" id="9803420at2"/>
<dbReference type="GO" id="GO:0006298">
    <property type="term" value="P:mismatch repair"/>
    <property type="evidence" value="ECO:0007669"/>
    <property type="project" value="TreeGrafter"/>
</dbReference>
<comment type="similarity">
    <text evidence="5 14 16">Belongs to the RNase HII family.</text>
</comment>
<dbReference type="InterPro" id="IPR012337">
    <property type="entry name" value="RNaseH-like_sf"/>
</dbReference>
<keyword evidence="13 14" id="KW-0464">Manganese</keyword>
<name>A0A2T1E2C3_9CYAN</name>
<dbReference type="Pfam" id="PF01351">
    <property type="entry name" value="RNase_HII"/>
    <property type="match status" value="1"/>
</dbReference>
<dbReference type="HAMAP" id="MF_00052_B">
    <property type="entry name" value="RNase_HII_B"/>
    <property type="match status" value="1"/>
</dbReference>
<comment type="cofactor">
    <cofactor evidence="2">
        <name>Mg(2+)</name>
        <dbReference type="ChEBI" id="CHEBI:18420"/>
    </cofactor>
</comment>
<evidence type="ECO:0000256" key="10">
    <source>
        <dbReference type="ARBA" id="ARBA00022723"/>
    </source>
</evidence>
<dbReference type="PROSITE" id="PS51975">
    <property type="entry name" value="RNASE_H_2"/>
    <property type="match status" value="1"/>
</dbReference>
<evidence type="ECO:0000256" key="1">
    <source>
        <dbReference type="ARBA" id="ARBA00000077"/>
    </source>
</evidence>
<organism evidence="19 20">
    <name type="scientific">Stenomitos frigidus ULC18</name>
    <dbReference type="NCBI Taxonomy" id="2107698"/>
    <lineage>
        <taxon>Bacteria</taxon>
        <taxon>Bacillati</taxon>
        <taxon>Cyanobacteriota</taxon>
        <taxon>Cyanophyceae</taxon>
        <taxon>Leptolyngbyales</taxon>
        <taxon>Leptolyngbyaceae</taxon>
        <taxon>Stenomitos</taxon>
    </lineage>
</organism>
<feature type="compositionally biased region" description="Basic and acidic residues" evidence="17">
    <location>
        <begin position="1"/>
        <end position="11"/>
    </location>
</feature>
<comment type="caution">
    <text evidence="19">The sequence shown here is derived from an EMBL/GenBank/DDBJ whole genome shotgun (WGS) entry which is preliminary data.</text>
</comment>
<keyword evidence="8 14" id="KW-0963">Cytoplasm</keyword>
<evidence type="ECO:0000256" key="15">
    <source>
        <dbReference type="PROSITE-ProRule" id="PRU01319"/>
    </source>
</evidence>
<keyword evidence="10 14" id="KW-0479">Metal-binding</keyword>
<comment type="catalytic activity">
    <reaction evidence="1 14 15 16">
        <text>Endonucleolytic cleavage to 5'-phosphomonoester.</text>
        <dbReference type="EC" id="3.1.26.4"/>
    </reaction>
</comment>
<feature type="binding site" evidence="14 15">
    <location>
        <position position="130"/>
    </location>
    <ligand>
        <name>a divalent metal cation</name>
        <dbReference type="ChEBI" id="CHEBI:60240"/>
    </ligand>
</feature>
<dbReference type="GO" id="GO:0003723">
    <property type="term" value="F:RNA binding"/>
    <property type="evidence" value="ECO:0007669"/>
    <property type="project" value="UniProtKB-UniRule"/>
</dbReference>
<comment type="subcellular location">
    <subcellularLocation>
        <location evidence="4 14">Cytoplasm</location>
    </subcellularLocation>
</comment>
<dbReference type="GO" id="GO:0043137">
    <property type="term" value="P:DNA replication, removal of RNA primer"/>
    <property type="evidence" value="ECO:0007669"/>
    <property type="project" value="TreeGrafter"/>
</dbReference>
<evidence type="ECO:0000256" key="12">
    <source>
        <dbReference type="ARBA" id="ARBA00022801"/>
    </source>
</evidence>
<dbReference type="CDD" id="cd07182">
    <property type="entry name" value="RNase_HII_bacteria_HII_like"/>
    <property type="match status" value="1"/>
</dbReference>
<reference evidence="19 20" key="2">
    <citation type="submission" date="2018-03" db="EMBL/GenBank/DDBJ databases">
        <title>The ancient ancestry and fast evolution of plastids.</title>
        <authorList>
            <person name="Moore K.R."/>
            <person name="Magnabosco C."/>
            <person name="Momper L."/>
            <person name="Gold D.A."/>
            <person name="Bosak T."/>
            <person name="Fournier G.P."/>
        </authorList>
    </citation>
    <scope>NUCLEOTIDE SEQUENCE [LARGE SCALE GENOMIC DNA]</scope>
    <source>
        <strain evidence="19 20">ULC18</strain>
    </source>
</reference>
<evidence type="ECO:0000256" key="7">
    <source>
        <dbReference type="ARBA" id="ARBA00019179"/>
    </source>
</evidence>
<evidence type="ECO:0000259" key="18">
    <source>
        <dbReference type="PROSITE" id="PS51975"/>
    </source>
</evidence>
<evidence type="ECO:0000313" key="19">
    <source>
        <dbReference type="EMBL" id="PSB26895.1"/>
    </source>
</evidence>
<dbReference type="GO" id="GO:0032299">
    <property type="term" value="C:ribonuclease H2 complex"/>
    <property type="evidence" value="ECO:0007669"/>
    <property type="project" value="TreeGrafter"/>
</dbReference>
<dbReference type="NCBIfam" id="NF000595">
    <property type="entry name" value="PRK00015.1-3"/>
    <property type="match status" value="1"/>
</dbReference>
<evidence type="ECO:0000256" key="5">
    <source>
        <dbReference type="ARBA" id="ARBA00007383"/>
    </source>
</evidence>
<dbReference type="GO" id="GO:0004523">
    <property type="term" value="F:RNA-DNA hybrid ribonuclease activity"/>
    <property type="evidence" value="ECO:0007669"/>
    <property type="project" value="UniProtKB-UniRule"/>
</dbReference>
<protein>
    <recommendedName>
        <fullName evidence="7 14">Ribonuclease HII</fullName>
        <shortName evidence="14">RNase HII</shortName>
        <ecNumber evidence="6 14">3.1.26.4</ecNumber>
    </recommendedName>
</protein>
<evidence type="ECO:0000256" key="16">
    <source>
        <dbReference type="RuleBase" id="RU003515"/>
    </source>
</evidence>
<dbReference type="PANTHER" id="PTHR10954:SF18">
    <property type="entry name" value="RIBONUCLEASE HII"/>
    <property type="match status" value="1"/>
</dbReference>
<feature type="region of interest" description="Disordered" evidence="17">
    <location>
        <begin position="1"/>
        <end position="20"/>
    </location>
</feature>
<evidence type="ECO:0000256" key="9">
    <source>
        <dbReference type="ARBA" id="ARBA00022722"/>
    </source>
</evidence>
<evidence type="ECO:0000256" key="2">
    <source>
        <dbReference type="ARBA" id="ARBA00001946"/>
    </source>
</evidence>
<comment type="cofactor">
    <cofactor evidence="14 15">
        <name>Mn(2+)</name>
        <dbReference type="ChEBI" id="CHEBI:29035"/>
    </cofactor>
    <cofactor evidence="14 15">
        <name>Mg(2+)</name>
        <dbReference type="ChEBI" id="CHEBI:18420"/>
    </cofactor>
    <text evidence="14 15">Manganese or magnesium. Binds 1 divalent metal ion per monomer in the absence of substrate. May bind a second metal ion after substrate binding.</text>
</comment>
<dbReference type="AlphaFoldDB" id="A0A2T1E2C3"/>
<feature type="binding site" evidence="14 15">
    <location>
        <position position="35"/>
    </location>
    <ligand>
        <name>a divalent metal cation</name>
        <dbReference type="ChEBI" id="CHEBI:60240"/>
    </ligand>
</feature>
<proteinExistence type="inferred from homology"/>
<reference evidence="20" key="1">
    <citation type="submission" date="2018-02" db="EMBL/GenBank/DDBJ databases">
        <authorList>
            <person name="Moore K."/>
            <person name="Momper L."/>
        </authorList>
    </citation>
    <scope>NUCLEOTIDE SEQUENCE [LARGE SCALE GENOMIC DNA]</scope>
    <source>
        <strain evidence="20">ULC18</strain>
    </source>
</reference>
<feature type="domain" description="RNase H type-2" evidence="18">
    <location>
        <begin position="28"/>
        <end position="219"/>
    </location>
</feature>
<evidence type="ECO:0000256" key="6">
    <source>
        <dbReference type="ARBA" id="ARBA00012180"/>
    </source>
</evidence>
<keyword evidence="11 14" id="KW-0255">Endonuclease</keyword>
<keyword evidence="9 14" id="KW-0540">Nuclease</keyword>
<dbReference type="PANTHER" id="PTHR10954">
    <property type="entry name" value="RIBONUCLEASE H2 SUBUNIT A"/>
    <property type="match status" value="1"/>
</dbReference>
<dbReference type="GO" id="GO:0030145">
    <property type="term" value="F:manganese ion binding"/>
    <property type="evidence" value="ECO:0007669"/>
    <property type="project" value="UniProtKB-UniRule"/>
</dbReference>
<dbReference type="Gene3D" id="3.30.420.10">
    <property type="entry name" value="Ribonuclease H-like superfamily/Ribonuclease H"/>
    <property type="match status" value="1"/>
</dbReference>
<dbReference type="InterPro" id="IPR036397">
    <property type="entry name" value="RNaseH_sf"/>
</dbReference>
<comment type="function">
    <text evidence="3 14 16">Endonuclease that specifically degrades the RNA of RNA-DNA hybrids.</text>
</comment>
<evidence type="ECO:0000256" key="11">
    <source>
        <dbReference type="ARBA" id="ARBA00022759"/>
    </source>
</evidence>
<dbReference type="InterPro" id="IPR001352">
    <property type="entry name" value="RNase_HII/HIII"/>
</dbReference>
<dbReference type="EC" id="3.1.26.4" evidence="6 14"/>
<evidence type="ECO:0000256" key="17">
    <source>
        <dbReference type="SAM" id="MobiDB-lite"/>
    </source>
</evidence>
<evidence type="ECO:0000256" key="13">
    <source>
        <dbReference type="ARBA" id="ARBA00023211"/>
    </source>
</evidence>